<dbReference type="AlphaFoldDB" id="A0A845B474"/>
<name>A0A845B474_9SPHN</name>
<feature type="transmembrane region" description="Helical" evidence="1">
    <location>
        <begin position="12"/>
        <end position="32"/>
    </location>
</feature>
<keyword evidence="3" id="KW-1185">Reference proteome</keyword>
<gene>
    <name evidence="2" type="ORF">GRI65_07095</name>
</gene>
<dbReference type="RefSeq" id="WP_160755839.1">
    <property type="nucleotide sequence ID" value="NZ_WTYL01000002.1"/>
</dbReference>
<evidence type="ECO:0000313" key="2">
    <source>
        <dbReference type="EMBL" id="MXP44217.1"/>
    </source>
</evidence>
<accession>A0A845B474</accession>
<protein>
    <submittedName>
        <fullName evidence="2">Uncharacterized protein</fullName>
    </submittedName>
</protein>
<feature type="transmembrane region" description="Helical" evidence="1">
    <location>
        <begin position="71"/>
        <end position="89"/>
    </location>
</feature>
<comment type="caution">
    <text evidence="2">The sequence shown here is derived from an EMBL/GenBank/DDBJ whole genome shotgun (WGS) entry which is preliminary data.</text>
</comment>
<keyword evidence="1" id="KW-1133">Transmembrane helix</keyword>
<sequence length="131" mass="13963">MRTSPIRAAASYFALIFMLGFALGTLRVMWLAPMVGEVAAVLAELPVMLTASYVAARWLTRRFDITSRGDAALMGGTAFALLMLAEAILSRALSGTGIAEWFASLFSVPGLYGLAGQIGFGAMPLWVRRTG</sequence>
<reference evidence="2 3" key="1">
    <citation type="submission" date="2019-12" db="EMBL/GenBank/DDBJ databases">
        <title>Genomic-based taxomic classification of the family Erythrobacteraceae.</title>
        <authorList>
            <person name="Xu L."/>
        </authorList>
    </citation>
    <scope>NUCLEOTIDE SEQUENCE [LARGE SCALE GENOMIC DNA]</scope>
    <source>
        <strain evidence="2 3">KCTC 42453</strain>
    </source>
</reference>
<evidence type="ECO:0000256" key="1">
    <source>
        <dbReference type="SAM" id="Phobius"/>
    </source>
</evidence>
<organism evidence="2 3">
    <name type="scientific">Allopontixanthobacter sediminis</name>
    <dbReference type="NCBI Taxonomy" id="1689985"/>
    <lineage>
        <taxon>Bacteria</taxon>
        <taxon>Pseudomonadati</taxon>
        <taxon>Pseudomonadota</taxon>
        <taxon>Alphaproteobacteria</taxon>
        <taxon>Sphingomonadales</taxon>
        <taxon>Erythrobacteraceae</taxon>
        <taxon>Allopontixanthobacter</taxon>
    </lineage>
</organism>
<dbReference type="Proteomes" id="UP000431922">
    <property type="component" value="Unassembled WGS sequence"/>
</dbReference>
<feature type="transmembrane region" description="Helical" evidence="1">
    <location>
        <begin position="38"/>
        <end position="59"/>
    </location>
</feature>
<dbReference type="EMBL" id="WTYL01000002">
    <property type="protein sequence ID" value="MXP44217.1"/>
    <property type="molecule type" value="Genomic_DNA"/>
</dbReference>
<proteinExistence type="predicted"/>
<keyword evidence="1" id="KW-0472">Membrane</keyword>
<feature type="transmembrane region" description="Helical" evidence="1">
    <location>
        <begin position="101"/>
        <end position="127"/>
    </location>
</feature>
<keyword evidence="1" id="KW-0812">Transmembrane</keyword>
<evidence type="ECO:0000313" key="3">
    <source>
        <dbReference type="Proteomes" id="UP000431922"/>
    </source>
</evidence>
<dbReference type="OrthoDB" id="7877055at2"/>